<keyword evidence="1" id="KW-1133">Transmembrane helix</keyword>
<organism evidence="2 3">
    <name type="scientific">Legionella cardiaca</name>
    <dbReference type="NCBI Taxonomy" id="1071983"/>
    <lineage>
        <taxon>Bacteria</taxon>
        <taxon>Pseudomonadati</taxon>
        <taxon>Pseudomonadota</taxon>
        <taxon>Gammaproteobacteria</taxon>
        <taxon>Legionellales</taxon>
        <taxon>Legionellaceae</taxon>
        <taxon>Legionella</taxon>
    </lineage>
</organism>
<feature type="transmembrane region" description="Helical" evidence="1">
    <location>
        <begin position="97"/>
        <end position="118"/>
    </location>
</feature>
<feature type="transmembrane region" description="Helical" evidence="1">
    <location>
        <begin position="53"/>
        <end position="77"/>
    </location>
</feature>
<reference evidence="2 3" key="1">
    <citation type="submission" date="2023-02" db="EMBL/GenBank/DDBJ databases">
        <title>Genome Sequence of L. cardiaca H63T.</title>
        <authorList>
            <person name="Lopez A.E."/>
            <person name="Cianciotto N.P."/>
        </authorList>
    </citation>
    <scope>NUCLEOTIDE SEQUENCE [LARGE SCALE GENOMIC DNA]</scope>
    <source>
        <strain evidence="2 3">H63</strain>
    </source>
</reference>
<keyword evidence="1" id="KW-0812">Transmembrane</keyword>
<protein>
    <submittedName>
        <fullName evidence="2">Uncharacterized protein</fullName>
    </submittedName>
</protein>
<dbReference type="EMBL" id="CP119078">
    <property type="protein sequence ID" value="WED43385.1"/>
    <property type="molecule type" value="Genomic_DNA"/>
</dbReference>
<keyword evidence="1" id="KW-0472">Membrane</keyword>
<gene>
    <name evidence="2" type="ORF">PXX05_01005</name>
</gene>
<evidence type="ECO:0000256" key="1">
    <source>
        <dbReference type="SAM" id="Phobius"/>
    </source>
</evidence>
<proteinExistence type="predicted"/>
<evidence type="ECO:0000313" key="2">
    <source>
        <dbReference type="EMBL" id="WED43385.1"/>
    </source>
</evidence>
<dbReference type="RefSeq" id="WP_275089197.1">
    <property type="nucleotide sequence ID" value="NZ_CP119078.1"/>
</dbReference>
<feature type="transmembrane region" description="Helical" evidence="1">
    <location>
        <begin position="21"/>
        <end position="41"/>
    </location>
</feature>
<sequence length="122" mass="14168">MAADPQELWIYTEFLNVYRDYVLYLQQMGILLITAISVIFFKNRKNQNCPFYLTIYTAFLLAIVNLFVGLCVYSNILGLILDASQKLPDLTSLKFGVYWQFGLEITSLIVFVVSIFFIKKEK</sequence>
<name>A0ABY8ARS7_9GAMM</name>
<accession>A0ABY8ARS7</accession>
<keyword evidence="3" id="KW-1185">Reference proteome</keyword>
<evidence type="ECO:0000313" key="3">
    <source>
        <dbReference type="Proteomes" id="UP001222087"/>
    </source>
</evidence>
<dbReference type="Proteomes" id="UP001222087">
    <property type="component" value="Chromosome"/>
</dbReference>